<dbReference type="EMBL" id="KN847481">
    <property type="protein sequence ID" value="KIX01873.1"/>
    <property type="molecule type" value="Genomic_DNA"/>
</dbReference>
<keyword evidence="2" id="KW-1185">Reference proteome</keyword>
<dbReference type="SUPFAM" id="SSF51338">
    <property type="entry name" value="Composite domain of metallo-dependent hydrolases"/>
    <property type="match status" value="1"/>
</dbReference>
<dbReference type="GeneID" id="25297671"/>
<dbReference type="VEuPathDB" id="FungiDB:Z518_09600"/>
<dbReference type="Gene3D" id="3.20.20.140">
    <property type="entry name" value="Metal-dependent hydrolases"/>
    <property type="match status" value="1"/>
</dbReference>
<organism evidence="1 2">
    <name type="scientific">Rhinocladiella mackenziei CBS 650.93</name>
    <dbReference type="NCBI Taxonomy" id="1442369"/>
    <lineage>
        <taxon>Eukaryota</taxon>
        <taxon>Fungi</taxon>
        <taxon>Dikarya</taxon>
        <taxon>Ascomycota</taxon>
        <taxon>Pezizomycotina</taxon>
        <taxon>Eurotiomycetes</taxon>
        <taxon>Chaetothyriomycetidae</taxon>
        <taxon>Chaetothyriales</taxon>
        <taxon>Herpotrichiellaceae</taxon>
        <taxon>Rhinocladiella</taxon>
    </lineage>
</organism>
<dbReference type="InterPro" id="IPR011059">
    <property type="entry name" value="Metal-dep_hydrolase_composite"/>
</dbReference>
<name>A0A0D2GU80_9EURO</name>
<dbReference type="Proteomes" id="UP000053617">
    <property type="component" value="Unassembled WGS sequence"/>
</dbReference>
<sequence length="89" mass="9865">MTTQMLRKGGTVLTHDDLGHVAPKKLDLLIQDSSIANIEEDVSTRRARVVDCTGKIVSPDFVDTHHHTWQTQLMGAYADGTLLKYFPTG</sequence>
<dbReference type="STRING" id="1442369.A0A0D2GU80"/>
<gene>
    <name evidence="1" type="ORF">Z518_09600</name>
</gene>
<dbReference type="AlphaFoldDB" id="A0A0D2GU80"/>
<protein>
    <submittedName>
        <fullName evidence="1">Uncharacterized protein</fullName>
    </submittedName>
</protein>
<dbReference type="Gene3D" id="2.30.40.10">
    <property type="entry name" value="Urease, subunit C, domain 1"/>
    <property type="match status" value="1"/>
</dbReference>
<dbReference type="OrthoDB" id="194468at2759"/>
<accession>A0A0D2GU80</accession>
<dbReference type="RefSeq" id="XP_013269009.1">
    <property type="nucleotide sequence ID" value="XM_013413555.1"/>
</dbReference>
<dbReference type="GO" id="GO:0016810">
    <property type="term" value="F:hydrolase activity, acting on carbon-nitrogen (but not peptide) bonds"/>
    <property type="evidence" value="ECO:0007669"/>
    <property type="project" value="InterPro"/>
</dbReference>
<evidence type="ECO:0000313" key="1">
    <source>
        <dbReference type="EMBL" id="KIX01873.1"/>
    </source>
</evidence>
<dbReference type="HOGENOM" id="CLU_141174_1_0_1"/>
<reference evidence="1 2" key="1">
    <citation type="submission" date="2015-01" db="EMBL/GenBank/DDBJ databases">
        <title>The Genome Sequence of Rhinocladiella mackenzie CBS 650.93.</title>
        <authorList>
            <consortium name="The Broad Institute Genomics Platform"/>
            <person name="Cuomo C."/>
            <person name="de Hoog S."/>
            <person name="Gorbushina A."/>
            <person name="Stielow B."/>
            <person name="Teixiera M."/>
            <person name="Abouelleil A."/>
            <person name="Chapman S.B."/>
            <person name="Priest M."/>
            <person name="Young S.K."/>
            <person name="Wortman J."/>
            <person name="Nusbaum C."/>
            <person name="Birren B."/>
        </authorList>
    </citation>
    <scope>NUCLEOTIDE SEQUENCE [LARGE SCALE GENOMIC DNA]</scope>
    <source>
        <strain evidence="1 2">CBS 650.93</strain>
    </source>
</reference>
<evidence type="ECO:0000313" key="2">
    <source>
        <dbReference type="Proteomes" id="UP000053617"/>
    </source>
</evidence>
<proteinExistence type="predicted"/>